<keyword evidence="4" id="KW-1185">Reference proteome</keyword>
<dbReference type="SUPFAM" id="SSF53254">
    <property type="entry name" value="Phosphoglycerate mutase-like"/>
    <property type="match status" value="1"/>
</dbReference>
<gene>
    <name evidence="3" type="ORF">CONCODRAFT_83152</name>
</gene>
<dbReference type="InterPro" id="IPR013078">
    <property type="entry name" value="His_Pase_superF_clade-1"/>
</dbReference>
<reference evidence="3 4" key="1">
    <citation type="journal article" date="2015" name="Genome Biol. Evol.">
        <title>Phylogenomic analyses indicate that early fungi evolved digesting cell walls of algal ancestors of land plants.</title>
        <authorList>
            <person name="Chang Y."/>
            <person name="Wang S."/>
            <person name="Sekimoto S."/>
            <person name="Aerts A.L."/>
            <person name="Choi C."/>
            <person name="Clum A."/>
            <person name="LaButti K.M."/>
            <person name="Lindquist E.A."/>
            <person name="Yee Ngan C."/>
            <person name="Ohm R.A."/>
            <person name="Salamov A.A."/>
            <person name="Grigoriev I.V."/>
            <person name="Spatafora J.W."/>
            <person name="Berbee M.L."/>
        </authorList>
    </citation>
    <scope>NUCLEOTIDE SEQUENCE [LARGE SCALE GENOMIC DNA]</scope>
    <source>
        <strain evidence="3 4">NRRL 28638</strain>
    </source>
</reference>
<accession>A0A137PGA0</accession>
<evidence type="ECO:0000313" key="3">
    <source>
        <dbReference type="EMBL" id="KXN74029.1"/>
    </source>
</evidence>
<feature type="binding site" evidence="2">
    <location>
        <begin position="11"/>
        <end position="18"/>
    </location>
    <ligand>
        <name>substrate</name>
    </ligand>
</feature>
<dbReference type="STRING" id="796925.A0A137PGA0"/>
<dbReference type="GO" id="GO:0004331">
    <property type="term" value="F:fructose-2,6-bisphosphate 2-phosphatase activity"/>
    <property type="evidence" value="ECO:0007669"/>
    <property type="project" value="TreeGrafter"/>
</dbReference>
<dbReference type="GO" id="GO:0045820">
    <property type="term" value="P:negative regulation of glycolytic process"/>
    <property type="evidence" value="ECO:0007669"/>
    <property type="project" value="TreeGrafter"/>
</dbReference>
<dbReference type="SMART" id="SM00855">
    <property type="entry name" value="PGAM"/>
    <property type="match status" value="1"/>
</dbReference>
<dbReference type="CDD" id="cd07067">
    <property type="entry name" value="HP_PGM_like"/>
    <property type="match status" value="1"/>
</dbReference>
<evidence type="ECO:0000256" key="1">
    <source>
        <dbReference type="ARBA" id="ARBA00022801"/>
    </source>
</evidence>
<dbReference type="Proteomes" id="UP000070444">
    <property type="component" value="Unassembled WGS sequence"/>
</dbReference>
<proteinExistence type="predicted"/>
<dbReference type="GO" id="GO:0005829">
    <property type="term" value="C:cytosol"/>
    <property type="evidence" value="ECO:0007669"/>
    <property type="project" value="TreeGrafter"/>
</dbReference>
<dbReference type="Pfam" id="PF00300">
    <property type="entry name" value="His_Phos_1"/>
    <property type="match status" value="1"/>
</dbReference>
<dbReference type="InterPro" id="IPR051695">
    <property type="entry name" value="Phosphoglycerate_Mutase"/>
</dbReference>
<dbReference type="GO" id="GO:0043456">
    <property type="term" value="P:regulation of pentose-phosphate shunt"/>
    <property type="evidence" value="ECO:0007669"/>
    <property type="project" value="TreeGrafter"/>
</dbReference>
<dbReference type="EMBL" id="KQ964428">
    <property type="protein sequence ID" value="KXN74029.1"/>
    <property type="molecule type" value="Genomic_DNA"/>
</dbReference>
<feature type="binding site" evidence="2">
    <location>
        <position position="61"/>
    </location>
    <ligand>
        <name>substrate</name>
    </ligand>
</feature>
<evidence type="ECO:0000256" key="2">
    <source>
        <dbReference type="PIRSR" id="PIRSR613078-2"/>
    </source>
</evidence>
<dbReference type="PANTHER" id="PTHR46517">
    <property type="entry name" value="FRUCTOSE-2,6-BISPHOSPHATASE TIGAR"/>
    <property type="match status" value="1"/>
</dbReference>
<sequence>MEKEVFITIVRHGQTYANIAQLWQGTMDSPLSDLGIKQANLVGNSLTNEKFTNVFSSDLIRAYVTCSEIIMNCSGCPTTDCNVFQDTIVKEPLLREMNFGILEGQAQSSPLVQSQLHSLFGKPDLTEEEQRSIRFPSGESYADVGNRAEKFLNQLLCLNIFQAQYPAPAHSLVVTHGIFLRELINSIQSLCGLPKFFAPAGNTGIYKLRLVVKINPSCDPEHIENIRNKLQSVELEYLKQNDMTHLNDLLIDNLNGKSNNAVSDKSDQKVKTLDSYFSAPKPQKS</sequence>
<organism evidence="3 4">
    <name type="scientific">Conidiobolus coronatus (strain ATCC 28846 / CBS 209.66 / NRRL 28638)</name>
    <name type="common">Delacroixia coronata</name>
    <dbReference type="NCBI Taxonomy" id="796925"/>
    <lineage>
        <taxon>Eukaryota</taxon>
        <taxon>Fungi</taxon>
        <taxon>Fungi incertae sedis</taxon>
        <taxon>Zoopagomycota</taxon>
        <taxon>Entomophthoromycotina</taxon>
        <taxon>Entomophthoromycetes</taxon>
        <taxon>Entomophthorales</taxon>
        <taxon>Ancylistaceae</taxon>
        <taxon>Conidiobolus</taxon>
    </lineage>
</organism>
<keyword evidence="1" id="KW-0378">Hydrolase</keyword>
<name>A0A137PGA0_CONC2</name>
<dbReference type="AlphaFoldDB" id="A0A137PGA0"/>
<dbReference type="Gene3D" id="3.40.50.1240">
    <property type="entry name" value="Phosphoglycerate mutase-like"/>
    <property type="match status" value="1"/>
</dbReference>
<evidence type="ECO:0000313" key="4">
    <source>
        <dbReference type="Proteomes" id="UP000070444"/>
    </source>
</evidence>
<dbReference type="PANTHER" id="PTHR46517:SF1">
    <property type="entry name" value="FRUCTOSE-2,6-BISPHOSPHATASE TIGAR"/>
    <property type="match status" value="1"/>
</dbReference>
<dbReference type="OrthoDB" id="354304at2759"/>
<dbReference type="InterPro" id="IPR029033">
    <property type="entry name" value="His_PPase_superfam"/>
</dbReference>
<protein>
    <submittedName>
        <fullName evidence="3">Phosphoglycerate mutase-like protein</fullName>
    </submittedName>
</protein>